<dbReference type="Gene3D" id="2.60.120.290">
    <property type="entry name" value="Spermadhesin, CUB domain"/>
    <property type="match status" value="1"/>
</dbReference>
<keyword evidence="8" id="KW-1185">Reference proteome</keyword>
<dbReference type="CDD" id="cd00041">
    <property type="entry name" value="CUB"/>
    <property type="match status" value="1"/>
</dbReference>
<dbReference type="InterPro" id="IPR052129">
    <property type="entry name" value="Spermadhesin-Link_domain"/>
</dbReference>
<dbReference type="PANTHER" id="PTHR46908:SF8">
    <property type="entry name" value="C-TYPE LECTIN DOMAIN-CONTAINING PROTEIN"/>
    <property type="match status" value="1"/>
</dbReference>
<evidence type="ECO:0000256" key="5">
    <source>
        <dbReference type="PROSITE-ProRule" id="PRU00059"/>
    </source>
</evidence>
<evidence type="ECO:0000259" key="6">
    <source>
        <dbReference type="PROSITE" id="PS01180"/>
    </source>
</evidence>
<dbReference type="Proteomes" id="UP000694408">
    <property type="component" value="Unplaced"/>
</dbReference>
<evidence type="ECO:0000256" key="3">
    <source>
        <dbReference type="ARBA" id="ARBA00023157"/>
    </source>
</evidence>
<comment type="caution">
    <text evidence="5">Lacks conserved residue(s) required for the propagation of feature annotation.</text>
</comment>
<reference evidence="7" key="2">
    <citation type="submission" date="2025-09" db="UniProtKB">
        <authorList>
            <consortium name="Ensembl"/>
        </authorList>
    </citation>
    <scope>IDENTIFICATION</scope>
</reference>
<evidence type="ECO:0000256" key="2">
    <source>
        <dbReference type="ARBA" id="ARBA00022737"/>
    </source>
</evidence>
<keyword evidence="3" id="KW-1015">Disulfide bond</keyword>
<sequence>FLSAAPYFCGGSVSDPSGVLQSPNYPGNYPNDADCVWEIQVENNFRVTLTFRDIMMQSGTCQHDYIEVYDGPLHSSPLLGRFCSGSFPTYVSSSNMMSVRFHSDSRLSFRGFQAHYSSIPAGHNTSKFLASVSQQRSLFIVFVYRINICVNLKIVGN</sequence>
<dbReference type="FunFam" id="2.60.120.290:FF:000004">
    <property type="entry name" value="Metalloendopeptidase"/>
    <property type="match status" value="1"/>
</dbReference>
<proteinExistence type="predicted"/>
<protein>
    <recommendedName>
        <fullName evidence="6">CUB domain-containing protein</fullName>
    </recommendedName>
</protein>
<dbReference type="PROSITE" id="PS01180">
    <property type="entry name" value="CUB"/>
    <property type="match status" value="1"/>
</dbReference>
<reference evidence="7" key="1">
    <citation type="submission" date="2025-08" db="UniProtKB">
        <authorList>
            <consortium name="Ensembl"/>
        </authorList>
    </citation>
    <scope>IDENTIFICATION</scope>
</reference>
<keyword evidence="4" id="KW-0325">Glycoprotein</keyword>
<name>A0A8C5J6Y8_JUNHY</name>
<evidence type="ECO:0000256" key="1">
    <source>
        <dbReference type="ARBA" id="ARBA00022729"/>
    </source>
</evidence>
<accession>A0A8C5J6Y8</accession>
<dbReference type="Pfam" id="PF00431">
    <property type="entry name" value="CUB"/>
    <property type="match status" value="1"/>
</dbReference>
<organism evidence="7 8">
    <name type="scientific">Junco hyemalis</name>
    <name type="common">Dark-eyed junco</name>
    <dbReference type="NCBI Taxonomy" id="40217"/>
    <lineage>
        <taxon>Eukaryota</taxon>
        <taxon>Metazoa</taxon>
        <taxon>Chordata</taxon>
        <taxon>Craniata</taxon>
        <taxon>Vertebrata</taxon>
        <taxon>Euteleostomi</taxon>
        <taxon>Archelosauria</taxon>
        <taxon>Archosauria</taxon>
        <taxon>Dinosauria</taxon>
        <taxon>Saurischia</taxon>
        <taxon>Theropoda</taxon>
        <taxon>Coelurosauria</taxon>
        <taxon>Aves</taxon>
        <taxon>Neognathae</taxon>
        <taxon>Neoaves</taxon>
        <taxon>Telluraves</taxon>
        <taxon>Australaves</taxon>
        <taxon>Passeriformes</taxon>
        <taxon>Passerellidae</taxon>
        <taxon>Junco</taxon>
    </lineage>
</organism>
<dbReference type="SMART" id="SM00042">
    <property type="entry name" value="CUB"/>
    <property type="match status" value="1"/>
</dbReference>
<dbReference type="OMA" id="LEYHGSC"/>
<feature type="domain" description="CUB" evidence="6">
    <location>
        <begin position="9"/>
        <end position="119"/>
    </location>
</feature>
<evidence type="ECO:0000256" key="4">
    <source>
        <dbReference type="ARBA" id="ARBA00023180"/>
    </source>
</evidence>
<dbReference type="InterPro" id="IPR035914">
    <property type="entry name" value="Sperma_CUB_dom_sf"/>
</dbReference>
<dbReference type="InterPro" id="IPR000859">
    <property type="entry name" value="CUB_dom"/>
</dbReference>
<dbReference type="SUPFAM" id="SSF49854">
    <property type="entry name" value="Spermadhesin, CUB domain"/>
    <property type="match status" value="1"/>
</dbReference>
<evidence type="ECO:0000313" key="7">
    <source>
        <dbReference type="Ensembl" id="ENSJHYP00000013862.1"/>
    </source>
</evidence>
<dbReference type="AlphaFoldDB" id="A0A8C5J6Y8"/>
<dbReference type="PANTHER" id="PTHR46908">
    <property type="entry name" value="CUBILIN-LIKE PROTEIN"/>
    <property type="match status" value="1"/>
</dbReference>
<dbReference type="Ensembl" id="ENSJHYT00000016745.1">
    <property type="protein sequence ID" value="ENSJHYP00000013862.1"/>
    <property type="gene ID" value="ENSJHYG00000010730.1"/>
</dbReference>
<evidence type="ECO:0000313" key="8">
    <source>
        <dbReference type="Proteomes" id="UP000694408"/>
    </source>
</evidence>
<keyword evidence="2" id="KW-0677">Repeat</keyword>
<keyword evidence="1" id="KW-0732">Signal</keyword>